<evidence type="ECO:0000313" key="1">
    <source>
        <dbReference type="EMBL" id="MFD1190821.1"/>
    </source>
</evidence>
<reference evidence="2" key="1">
    <citation type="journal article" date="2019" name="Int. J. Syst. Evol. Microbiol.">
        <title>The Global Catalogue of Microorganisms (GCM) 10K type strain sequencing project: providing services to taxonomists for standard genome sequencing and annotation.</title>
        <authorList>
            <consortium name="The Broad Institute Genomics Platform"/>
            <consortium name="The Broad Institute Genome Sequencing Center for Infectious Disease"/>
            <person name="Wu L."/>
            <person name="Ma J."/>
        </authorList>
    </citation>
    <scope>NUCLEOTIDE SEQUENCE [LARGE SCALE GENOMIC DNA]</scope>
    <source>
        <strain evidence="2">CCUG 55074</strain>
    </source>
</reference>
<name>A0ABW3T1U1_9CAUL</name>
<accession>A0ABW3T1U1</accession>
<dbReference type="EMBL" id="JBHTLQ010000017">
    <property type="protein sequence ID" value="MFD1190821.1"/>
    <property type="molecule type" value="Genomic_DNA"/>
</dbReference>
<gene>
    <name evidence="1" type="ORF">ACFQ27_09535</name>
</gene>
<protein>
    <submittedName>
        <fullName evidence="1">Uncharacterized protein</fullName>
    </submittedName>
</protein>
<comment type="caution">
    <text evidence="1">The sequence shown here is derived from an EMBL/GenBank/DDBJ whole genome shotgun (WGS) entry which is preliminary data.</text>
</comment>
<dbReference type="Proteomes" id="UP001597216">
    <property type="component" value="Unassembled WGS sequence"/>
</dbReference>
<evidence type="ECO:0000313" key="2">
    <source>
        <dbReference type="Proteomes" id="UP001597216"/>
    </source>
</evidence>
<organism evidence="1 2">
    <name type="scientific">Phenylobacterium conjunctum</name>
    <dbReference type="NCBI Taxonomy" id="1298959"/>
    <lineage>
        <taxon>Bacteria</taxon>
        <taxon>Pseudomonadati</taxon>
        <taxon>Pseudomonadota</taxon>
        <taxon>Alphaproteobacteria</taxon>
        <taxon>Caulobacterales</taxon>
        <taxon>Caulobacteraceae</taxon>
        <taxon>Phenylobacterium</taxon>
    </lineage>
</organism>
<proteinExistence type="predicted"/>
<keyword evidence="2" id="KW-1185">Reference proteome</keyword>
<sequence>MAPQVQRQANPFQRAAPPPAHFINERDFAAIYAAAEFASKFNLVLDGHVTILWDRLADARASSPQAELTAFLKCLRAWYAHWGISPAWIYSHETGHKVGPHTHFAIAVPVMDSPWALPYRSKFKVWASRYCMHRTGRKVPGALRVRLPNKPTPWLHWLNTHYLLKGYDPAAIVQAAELAPDRRAVRLGDLIAFPWRDPGPRMFRNRVGVSHALGPGQRKVGIPAGLYDPANYASVVDPFGLTSVLRPQPPFLSRYDQGLRDVRMLYPVDFLDRVRPPLTAINAPADLDFADMTAGLDV</sequence>
<dbReference type="RefSeq" id="WP_377353429.1">
    <property type="nucleotide sequence ID" value="NZ_JBHTLQ010000017.1"/>
</dbReference>